<evidence type="ECO:0000313" key="2">
    <source>
        <dbReference type="Proteomes" id="UP000223968"/>
    </source>
</evidence>
<accession>A0A2B7XQS3</accession>
<name>A0A2B7XQS3_9EURO</name>
<organism evidence="1 2">
    <name type="scientific">Helicocarpus griseus UAMH5409</name>
    <dbReference type="NCBI Taxonomy" id="1447875"/>
    <lineage>
        <taxon>Eukaryota</taxon>
        <taxon>Fungi</taxon>
        <taxon>Dikarya</taxon>
        <taxon>Ascomycota</taxon>
        <taxon>Pezizomycotina</taxon>
        <taxon>Eurotiomycetes</taxon>
        <taxon>Eurotiomycetidae</taxon>
        <taxon>Onygenales</taxon>
        <taxon>Ajellomycetaceae</taxon>
        <taxon>Helicocarpus</taxon>
    </lineage>
</organism>
<reference evidence="1 2" key="1">
    <citation type="submission" date="2017-10" db="EMBL/GenBank/DDBJ databases">
        <title>Comparative genomics in systemic dimorphic fungi from Ajellomycetaceae.</title>
        <authorList>
            <person name="Munoz J.F."/>
            <person name="Mcewen J.G."/>
            <person name="Clay O.K."/>
            <person name="Cuomo C.A."/>
        </authorList>
    </citation>
    <scope>NUCLEOTIDE SEQUENCE [LARGE SCALE GENOMIC DNA]</scope>
    <source>
        <strain evidence="1 2">UAMH5409</strain>
    </source>
</reference>
<sequence length="409" mass="46974">MAPSSSNIPIELLFMIAAYISQSSSRSIHGSYLGEEVCTLSALVKTCKYFRSVFEPLLYQSIPMDVIRPEKDAFPLLFRTLLNRPDLRVHIDELYIEETGIYDLPEFYTEAELEQTRNEIKSLISSTNEPSMSSVKQQEEILGMLLIAPGDILSILFASRLLPNLKHLSLTLTQRRIDSLLPLFHLPASLSSLSVKWVGYDYNNYPQPEQVLDPEDILHQLLSGALGAQENLQSLYFEQHYEVTEPRCMDLLKLKSTLESSIGPTISSLTLIVVQDNPGDWRTPQQLEPDLKDDKPLGSMKEFKNLKKLETNIEILYGPPRFDDDGNLIYDLEDLLPPQLEEFRTWTMTCREYSHVDWIWEEDDIEEMLENFLNAEGAKRKEGQPTFRPRKAIHGDPRIIDIIPFFATF</sequence>
<dbReference type="AlphaFoldDB" id="A0A2B7XQS3"/>
<proteinExistence type="predicted"/>
<gene>
    <name evidence="1" type="ORF">AJ79_05143</name>
</gene>
<keyword evidence="2" id="KW-1185">Reference proteome</keyword>
<dbReference type="EMBL" id="PDNB01000079">
    <property type="protein sequence ID" value="PGH10992.1"/>
    <property type="molecule type" value="Genomic_DNA"/>
</dbReference>
<evidence type="ECO:0008006" key="3">
    <source>
        <dbReference type="Google" id="ProtNLM"/>
    </source>
</evidence>
<protein>
    <recommendedName>
        <fullName evidence="3">F-box domain-containing protein</fullName>
    </recommendedName>
</protein>
<evidence type="ECO:0000313" key="1">
    <source>
        <dbReference type="EMBL" id="PGH10992.1"/>
    </source>
</evidence>
<dbReference type="Proteomes" id="UP000223968">
    <property type="component" value="Unassembled WGS sequence"/>
</dbReference>
<comment type="caution">
    <text evidence="1">The sequence shown here is derived from an EMBL/GenBank/DDBJ whole genome shotgun (WGS) entry which is preliminary data.</text>
</comment>